<keyword evidence="3" id="KW-1185">Reference proteome</keyword>
<dbReference type="GO" id="GO:0032259">
    <property type="term" value="P:methylation"/>
    <property type="evidence" value="ECO:0007669"/>
    <property type="project" value="UniProtKB-KW"/>
</dbReference>
<dbReference type="Gene3D" id="3.40.50.150">
    <property type="entry name" value="Vaccinia Virus protein VP39"/>
    <property type="match status" value="1"/>
</dbReference>
<organism evidence="2 3">
    <name type="scientific">Panacibacter ginsenosidivorans</name>
    <dbReference type="NCBI Taxonomy" id="1813871"/>
    <lineage>
        <taxon>Bacteria</taxon>
        <taxon>Pseudomonadati</taxon>
        <taxon>Bacteroidota</taxon>
        <taxon>Chitinophagia</taxon>
        <taxon>Chitinophagales</taxon>
        <taxon>Chitinophagaceae</taxon>
        <taxon>Panacibacter</taxon>
    </lineage>
</organism>
<dbReference type="PANTHER" id="PTHR34203">
    <property type="entry name" value="METHYLTRANSFERASE, FKBM FAMILY PROTEIN"/>
    <property type="match status" value="1"/>
</dbReference>
<dbReference type="InterPro" id="IPR029063">
    <property type="entry name" value="SAM-dependent_MTases_sf"/>
</dbReference>
<dbReference type="PANTHER" id="PTHR34203:SF13">
    <property type="entry name" value="EXPRESSED PROTEIN"/>
    <property type="match status" value="1"/>
</dbReference>
<accession>A0A5B8V8H9</accession>
<dbReference type="KEGG" id="pgin:FRZ67_10520"/>
<dbReference type="SUPFAM" id="SSF53335">
    <property type="entry name" value="S-adenosyl-L-methionine-dependent methyltransferases"/>
    <property type="match status" value="1"/>
</dbReference>
<dbReference type="InterPro" id="IPR006342">
    <property type="entry name" value="FkbM_mtfrase"/>
</dbReference>
<evidence type="ECO:0000259" key="1">
    <source>
        <dbReference type="Pfam" id="PF05050"/>
    </source>
</evidence>
<name>A0A5B8V8H9_9BACT</name>
<proteinExistence type="predicted"/>
<feature type="domain" description="Methyltransferase FkbM" evidence="1">
    <location>
        <begin position="81"/>
        <end position="247"/>
    </location>
</feature>
<dbReference type="Proteomes" id="UP000321533">
    <property type="component" value="Chromosome"/>
</dbReference>
<sequence>MAISGFKRYLKLIKNVENPWEYFLNKRKRHEKNLNFTTRPNKISFDVSSGIYLVFKEIFMSDVYNIDELLKKIPEKPVIVDIGANVGFFDMLILSKLPGATIYAYEPLPVNVAKLNKIISENPQIKDAISVYQCAVTGNSKEALELYMEDTDDSQVVASVFSGFNKNNTKKISVPSITLTEIITGNKLEEIDLLKIDCEGSEYDIIYNTDAEIIKRAKFIALEIHDLDEKNNFREMKKYLTSLGYQLTAEPINDFCYAVEAIRQ</sequence>
<dbReference type="OrthoDB" id="9785375at2"/>
<keyword evidence="2" id="KW-0808">Transferase</keyword>
<dbReference type="InterPro" id="IPR052514">
    <property type="entry name" value="SAM-dependent_MTase"/>
</dbReference>
<dbReference type="EMBL" id="CP042435">
    <property type="protein sequence ID" value="QEC67704.1"/>
    <property type="molecule type" value="Genomic_DNA"/>
</dbReference>
<gene>
    <name evidence="2" type="ORF">FRZ67_10520</name>
</gene>
<protein>
    <submittedName>
        <fullName evidence="2">FkbM family methyltransferase</fullName>
    </submittedName>
</protein>
<evidence type="ECO:0000313" key="3">
    <source>
        <dbReference type="Proteomes" id="UP000321533"/>
    </source>
</evidence>
<dbReference type="AlphaFoldDB" id="A0A5B8V8H9"/>
<dbReference type="RefSeq" id="WP_147189511.1">
    <property type="nucleotide sequence ID" value="NZ_CP042435.1"/>
</dbReference>
<reference evidence="2 3" key="1">
    <citation type="journal article" date="2016" name="Int. J. Syst. Evol. Microbiol.">
        <title>Panacibacter ginsenosidivorans gen. nov., sp. nov., with ginsenoside converting activity isolated from soil of a ginseng field.</title>
        <authorList>
            <person name="Siddiqi M.Z."/>
            <person name="Muhammad Shafi S."/>
            <person name="Choi K.D."/>
            <person name="Im W.T."/>
        </authorList>
    </citation>
    <scope>NUCLEOTIDE SEQUENCE [LARGE SCALE GENOMIC DNA]</scope>
    <source>
        <strain evidence="2 3">Gsoil1550</strain>
    </source>
</reference>
<evidence type="ECO:0000313" key="2">
    <source>
        <dbReference type="EMBL" id="QEC67704.1"/>
    </source>
</evidence>
<dbReference type="GO" id="GO:0008168">
    <property type="term" value="F:methyltransferase activity"/>
    <property type="evidence" value="ECO:0007669"/>
    <property type="project" value="UniProtKB-KW"/>
</dbReference>
<dbReference type="Pfam" id="PF05050">
    <property type="entry name" value="Methyltransf_21"/>
    <property type="match status" value="1"/>
</dbReference>
<dbReference type="NCBIfam" id="TIGR01444">
    <property type="entry name" value="fkbM_fam"/>
    <property type="match status" value="1"/>
</dbReference>
<keyword evidence="2" id="KW-0489">Methyltransferase</keyword>